<dbReference type="EMBL" id="CP043494">
    <property type="protein sequence ID" value="WNG52881.1"/>
    <property type="molecule type" value="Genomic_DNA"/>
</dbReference>
<evidence type="ECO:0000256" key="1">
    <source>
        <dbReference type="SAM" id="MobiDB-lite"/>
    </source>
</evidence>
<evidence type="ECO:0008006" key="4">
    <source>
        <dbReference type="Google" id="ProtNLM"/>
    </source>
</evidence>
<proteinExistence type="predicted"/>
<keyword evidence="3" id="KW-1185">Reference proteome</keyword>
<protein>
    <recommendedName>
        <fullName evidence="4">Lipoprotein MlpA</fullName>
    </recommendedName>
</protein>
<gene>
    <name evidence="2" type="ORF">F0U60_42150</name>
</gene>
<dbReference type="Proteomes" id="UP001611383">
    <property type="component" value="Chromosome"/>
</dbReference>
<sequence length="261" mass="27454">MGLGMGGVVLAATLGACGSDQQEPQCVVARAVSDGSIGSFAATYTLNPGQDATASCAQHKPGKVGLQKYFNQDPTGRDTVAIRAEPVGKLMADAAAKPPKVVLDPDASSQPNSVGELTTEAPGPDNFCEVPTLTPTRLVAREPALELTYAWSNLRIYNTPDVPGTQFIADLSYTENGCTAEYKVRGIWPVVSCWKEIELDTDADGDGKKDKVKVMDAPKCEPHPDPANGRLRGSGINPSFPVKCDPDALICVLTGEVPSVP</sequence>
<reference evidence="2 3" key="1">
    <citation type="submission" date="2019-08" db="EMBL/GenBank/DDBJ databases">
        <title>Archangium and Cystobacter genomes.</title>
        <authorList>
            <person name="Chen I.-C.K."/>
            <person name="Wielgoss S."/>
        </authorList>
    </citation>
    <scope>NUCLEOTIDE SEQUENCE [LARGE SCALE GENOMIC DNA]</scope>
    <source>
        <strain evidence="2 3">Cbm 6</strain>
    </source>
</reference>
<organism evidence="2 3">
    <name type="scientific">Archangium minus</name>
    <dbReference type="NCBI Taxonomy" id="83450"/>
    <lineage>
        <taxon>Bacteria</taxon>
        <taxon>Pseudomonadati</taxon>
        <taxon>Myxococcota</taxon>
        <taxon>Myxococcia</taxon>
        <taxon>Myxococcales</taxon>
        <taxon>Cystobacterineae</taxon>
        <taxon>Archangiaceae</taxon>
        <taxon>Archangium</taxon>
    </lineage>
</organism>
<feature type="region of interest" description="Disordered" evidence="1">
    <location>
        <begin position="102"/>
        <end position="127"/>
    </location>
</feature>
<evidence type="ECO:0000313" key="3">
    <source>
        <dbReference type="Proteomes" id="UP001611383"/>
    </source>
</evidence>
<evidence type="ECO:0000313" key="2">
    <source>
        <dbReference type="EMBL" id="WNG52881.1"/>
    </source>
</evidence>
<name>A0ABY9XBU8_9BACT</name>
<accession>A0ABY9XBU8</accession>
<feature type="compositionally biased region" description="Polar residues" evidence="1">
    <location>
        <begin position="107"/>
        <end position="116"/>
    </location>
</feature>